<keyword evidence="4" id="KW-0456">Lyase</keyword>
<dbReference type="GO" id="GO:0004793">
    <property type="term" value="F:threonine aldolase activity"/>
    <property type="evidence" value="ECO:0007669"/>
    <property type="project" value="UniProtKB-UniRule"/>
</dbReference>
<dbReference type="PANTHER" id="PTHR48097">
    <property type="entry name" value="L-THREONINE ALDOLASE-RELATED"/>
    <property type="match status" value="1"/>
</dbReference>
<gene>
    <name evidence="6" type="ORF">OSB52_21915</name>
</gene>
<comment type="catalytic activity">
    <reaction evidence="4">
        <text>L-allo-threonine = acetaldehyde + glycine</text>
        <dbReference type="Rhea" id="RHEA:26209"/>
        <dbReference type="ChEBI" id="CHEBI:15343"/>
        <dbReference type="ChEBI" id="CHEBI:57305"/>
        <dbReference type="ChEBI" id="CHEBI:58585"/>
        <dbReference type="EC" id="4.1.2.48"/>
    </reaction>
</comment>
<dbReference type="EC" id="4.1.2.48" evidence="4"/>
<evidence type="ECO:0000256" key="2">
    <source>
        <dbReference type="ARBA" id="ARBA00006966"/>
    </source>
</evidence>
<dbReference type="Proteomes" id="UP001143347">
    <property type="component" value="Unassembled WGS sequence"/>
</dbReference>
<dbReference type="InterPro" id="IPR026273">
    <property type="entry name" value="Low_specificity_L-TA_bact"/>
</dbReference>
<dbReference type="SUPFAM" id="SSF53383">
    <property type="entry name" value="PLP-dependent transferases"/>
    <property type="match status" value="1"/>
</dbReference>
<dbReference type="InterPro" id="IPR015424">
    <property type="entry name" value="PyrdxlP-dep_Trfase"/>
</dbReference>
<dbReference type="GO" id="GO:0006567">
    <property type="term" value="P:L-threonine catabolic process"/>
    <property type="evidence" value="ECO:0007669"/>
    <property type="project" value="UniProtKB-UniRule"/>
</dbReference>
<dbReference type="Pfam" id="PF01212">
    <property type="entry name" value="Beta_elim_lyase"/>
    <property type="match status" value="1"/>
</dbReference>
<name>A0A9X3D7W3_9ACTN</name>
<evidence type="ECO:0000313" key="7">
    <source>
        <dbReference type="Proteomes" id="UP001143347"/>
    </source>
</evidence>
<sequence length="366" mass="38335">MGTASVTSHGTDPAMMFASDNAAGTSAGIVDAVVAVSAQAHLAYGNDTVTASAGQRVAELFGTDVDLHCVSTGSAANSLALAALTRPWGSILCHRSAHIEVDECGGPEFFSGGAKLVLLDGDDGKIDPDEMRRAVRHRVGDVHSAQPQVLSLTQATETGSVYSLDEIGTLTAIARDAGLRIHMDGARFANALVHLGVSPAEMTWRSGVDVLSFGITKNGGMTTDAIVSFDPTLHDELRFRVKRGGQLASKMRFESAQVLAYLADDLWLRNAGHANEMAQRLISRLRTTAGVTVQGAAQANLVFCALPERVIDGLTAQGYVFHHGIPAPGVARLVTSHATTADAVDGLLATIEDLTTTTATDNPQHS</sequence>
<dbReference type="InterPro" id="IPR015421">
    <property type="entry name" value="PyrdxlP-dep_Trfase_major"/>
</dbReference>
<dbReference type="AlphaFoldDB" id="A0A9X3D7W3"/>
<evidence type="ECO:0000256" key="3">
    <source>
        <dbReference type="ARBA" id="ARBA00022898"/>
    </source>
</evidence>
<comment type="similarity">
    <text evidence="2 4">Belongs to the threonine aldolase family.</text>
</comment>
<evidence type="ECO:0000313" key="6">
    <source>
        <dbReference type="EMBL" id="MCX2966738.1"/>
    </source>
</evidence>
<comment type="catalytic activity">
    <reaction evidence="4">
        <text>L-threonine = acetaldehyde + glycine</text>
        <dbReference type="Rhea" id="RHEA:19625"/>
        <dbReference type="ChEBI" id="CHEBI:15343"/>
        <dbReference type="ChEBI" id="CHEBI:57305"/>
        <dbReference type="ChEBI" id="CHEBI:57926"/>
        <dbReference type="EC" id="4.1.2.48"/>
    </reaction>
</comment>
<dbReference type="EMBL" id="JAPKFM010000031">
    <property type="protein sequence ID" value="MCX2966738.1"/>
    <property type="molecule type" value="Genomic_DNA"/>
</dbReference>
<comment type="cofactor">
    <cofactor evidence="1 4">
        <name>pyridoxal 5'-phosphate</name>
        <dbReference type="ChEBI" id="CHEBI:597326"/>
    </cofactor>
</comment>
<reference evidence="6" key="1">
    <citation type="submission" date="2022-10" db="EMBL/GenBank/DDBJ databases">
        <title>WGS of marine actinomycetes from Thailand.</title>
        <authorList>
            <person name="Thawai C."/>
        </authorList>
    </citation>
    <scope>NUCLEOTIDE SEQUENCE</scope>
    <source>
        <strain evidence="6">SW21</strain>
    </source>
</reference>
<comment type="caution">
    <text evidence="6">The sequence shown here is derived from an EMBL/GenBank/DDBJ whole genome shotgun (WGS) entry which is preliminary data.</text>
</comment>
<keyword evidence="3 4" id="KW-0663">Pyridoxal phosphate</keyword>
<dbReference type="Gene3D" id="3.40.640.10">
    <property type="entry name" value="Type I PLP-dependent aspartate aminotransferase-like (Major domain)"/>
    <property type="match status" value="1"/>
</dbReference>
<keyword evidence="7" id="KW-1185">Reference proteome</keyword>
<evidence type="ECO:0000259" key="5">
    <source>
        <dbReference type="Pfam" id="PF01212"/>
    </source>
</evidence>
<feature type="domain" description="Aromatic amino acid beta-eliminating lyase/threonine aldolase" evidence="5">
    <location>
        <begin position="17"/>
        <end position="304"/>
    </location>
</feature>
<proteinExistence type="inferred from homology"/>
<protein>
    <recommendedName>
        <fullName evidence="4">L-threonine aldolase</fullName>
        <ecNumber evidence="4">4.1.2.48</ecNumber>
    </recommendedName>
</protein>
<evidence type="ECO:0000256" key="1">
    <source>
        <dbReference type="ARBA" id="ARBA00001933"/>
    </source>
</evidence>
<evidence type="ECO:0000256" key="4">
    <source>
        <dbReference type="PIRNR" id="PIRNR038940"/>
    </source>
</evidence>
<dbReference type="RefSeq" id="WP_266063510.1">
    <property type="nucleotide sequence ID" value="NZ_JAPKFM010000031.1"/>
</dbReference>
<comment type="function">
    <text evidence="4">Catalyzes the cleavage of L-allo-threonine and L-threonine to glycine and acetaldehyde.</text>
</comment>
<dbReference type="InterPro" id="IPR001597">
    <property type="entry name" value="ArAA_b-elim_lyase/Thr_aldolase"/>
</dbReference>
<dbReference type="PANTHER" id="PTHR48097:SF5">
    <property type="entry name" value="LOW SPECIFICITY L-THREONINE ALDOLASE"/>
    <property type="match status" value="1"/>
</dbReference>
<dbReference type="PIRSF" id="PIRSF038940">
    <property type="entry name" value="Low_specificity_LTA"/>
    <property type="match status" value="1"/>
</dbReference>
<organism evidence="6 7">
    <name type="scientific">Gordonia aquimaris</name>
    <dbReference type="NCBI Taxonomy" id="2984863"/>
    <lineage>
        <taxon>Bacteria</taxon>
        <taxon>Bacillati</taxon>
        <taxon>Actinomycetota</taxon>
        <taxon>Actinomycetes</taxon>
        <taxon>Mycobacteriales</taxon>
        <taxon>Gordoniaceae</taxon>
        <taxon>Gordonia</taxon>
    </lineage>
</organism>
<dbReference type="Gene3D" id="3.90.1150.10">
    <property type="entry name" value="Aspartate Aminotransferase, domain 1"/>
    <property type="match status" value="1"/>
</dbReference>
<accession>A0A9X3D7W3</accession>
<dbReference type="InterPro" id="IPR015422">
    <property type="entry name" value="PyrdxlP-dep_Trfase_small"/>
</dbReference>